<evidence type="ECO:0000313" key="10">
    <source>
        <dbReference type="Proteomes" id="UP000037600"/>
    </source>
</evidence>
<dbReference type="GO" id="GO:0046872">
    <property type="term" value="F:metal ion binding"/>
    <property type="evidence" value="ECO:0007669"/>
    <property type="project" value="UniProtKB-KW"/>
</dbReference>
<evidence type="ECO:0000313" key="9">
    <source>
        <dbReference type="EMBL" id="KMT66305.1"/>
    </source>
</evidence>
<feature type="domain" description="Sulfatase N-terminal" evidence="8">
    <location>
        <begin position="44"/>
        <end position="387"/>
    </location>
</feature>
<dbReference type="Proteomes" id="UP000037600">
    <property type="component" value="Unassembled WGS sequence"/>
</dbReference>
<evidence type="ECO:0000259" key="8">
    <source>
        <dbReference type="Pfam" id="PF00884"/>
    </source>
</evidence>
<dbReference type="EMBL" id="LAZL01000005">
    <property type="protein sequence ID" value="KMT66305.1"/>
    <property type="molecule type" value="Genomic_DNA"/>
</dbReference>
<name>A0A0J8GU68_9ALTE</name>
<evidence type="ECO:0000256" key="3">
    <source>
        <dbReference type="ARBA" id="ARBA00022723"/>
    </source>
</evidence>
<dbReference type="GO" id="GO:0004423">
    <property type="term" value="F:iduronate-2-sulfatase activity"/>
    <property type="evidence" value="ECO:0007669"/>
    <property type="project" value="InterPro"/>
</dbReference>
<reference evidence="9 10" key="1">
    <citation type="submission" date="2015-04" db="EMBL/GenBank/DDBJ databases">
        <title>Draft Genome Sequence of the Novel Agar-Digesting Marine Bacterium Q1.</title>
        <authorList>
            <person name="Li Y."/>
            <person name="Li D."/>
            <person name="Chen G."/>
            <person name="Du Z."/>
        </authorList>
    </citation>
    <scope>NUCLEOTIDE SEQUENCE [LARGE SCALE GENOMIC DNA]</scope>
    <source>
        <strain evidence="9 10">Q1</strain>
    </source>
</reference>
<dbReference type="AlphaFoldDB" id="A0A0J8GU68"/>
<feature type="signal peptide" evidence="7">
    <location>
        <begin position="1"/>
        <end position="20"/>
    </location>
</feature>
<dbReference type="GO" id="GO:0005737">
    <property type="term" value="C:cytoplasm"/>
    <property type="evidence" value="ECO:0007669"/>
    <property type="project" value="TreeGrafter"/>
</dbReference>
<dbReference type="PANTHER" id="PTHR45953:SF1">
    <property type="entry name" value="IDURONATE 2-SULFATASE"/>
    <property type="match status" value="1"/>
</dbReference>
<proteinExistence type="inferred from homology"/>
<dbReference type="InterPro" id="IPR013783">
    <property type="entry name" value="Ig-like_fold"/>
</dbReference>
<dbReference type="RefSeq" id="WP_048690319.1">
    <property type="nucleotide sequence ID" value="NZ_KQ130484.1"/>
</dbReference>
<dbReference type="PANTHER" id="PTHR45953">
    <property type="entry name" value="IDURONATE 2-SULFATASE"/>
    <property type="match status" value="1"/>
</dbReference>
<evidence type="ECO:0000256" key="5">
    <source>
        <dbReference type="ARBA" id="ARBA00022801"/>
    </source>
</evidence>
<dbReference type="InterPro" id="IPR000917">
    <property type="entry name" value="Sulfatase_N"/>
</dbReference>
<dbReference type="OrthoDB" id="9803751at2"/>
<dbReference type="PROSITE" id="PS51257">
    <property type="entry name" value="PROKAR_LIPOPROTEIN"/>
    <property type="match status" value="1"/>
</dbReference>
<dbReference type="InterPro" id="IPR017850">
    <property type="entry name" value="Alkaline_phosphatase_core_sf"/>
</dbReference>
<keyword evidence="4 7" id="KW-0732">Signal</keyword>
<keyword evidence="5" id="KW-0378">Hydrolase</keyword>
<sequence>MNKITLSVVTVSLLMIQACADSKLDFSEEPKSSTPVPETSTKPKNVLFIMADDFNHWLPAIGYYDQAITPNINKLANQGVLFADASSASPVCEPSRQALWSGLSPTNTDLDGNSHAFIRDIPGHENVVTMNQFFKDNGYYVYGGGKLYHPGKMGADDTDPNNWSDLYTQGTGAPGGSHYLWQSQADTRGLVKWSGSDAAVEDANDTKLALHFAEKIKNYANSEHSDKPFFFALGLFRPHLPWNAPKQFFDMYNPDDLPLPQGYLANDLDDIPNKNGSHIFAEIKQQNVWKEGIRAYLANMSYADYNVGLILDALEASPYADNTLVVFTGDHGWALGEKEHWGKFALHDQANRTTMIVKDPDAKGNGEISRKVVSMLDLYPTLADAANLAIPAHVNGNSLSPLLAEPNDPNWTKPIVIRYNGTLIIKTNQWRLVDNGNQSQLYDIVNDPNEWTNLYGKLGYETITAELKAELAAWVNAKEDGIPGFDTVGTGDSDTGGEIEPVIVENITDLTAKKFGCSIELSWSDKSGEIAYIIRRKVVGEASYGNLVTVDKDTVKYIDDTVTSGVNYVYQVRPDFADAGKKVSNNPEIVPDPC</sequence>
<gene>
    <name evidence="9" type="ORF">XM47_04760</name>
</gene>
<organism evidence="9 10">
    <name type="scientific">Catenovulum maritimum</name>
    <dbReference type="NCBI Taxonomy" id="1513271"/>
    <lineage>
        <taxon>Bacteria</taxon>
        <taxon>Pseudomonadati</taxon>
        <taxon>Pseudomonadota</taxon>
        <taxon>Gammaproteobacteria</taxon>
        <taxon>Alteromonadales</taxon>
        <taxon>Alteromonadaceae</taxon>
        <taxon>Catenovulum</taxon>
    </lineage>
</organism>
<comment type="similarity">
    <text evidence="2">Belongs to the sulfatase family.</text>
</comment>
<comment type="cofactor">
    <cofactor evidence="1">
        <name>Ca(2+)</name>
        <dbReference type="ChEBI" id="CHEBI:29108"/>
    </cofactor>
</comment>
<dbReference type="SUPFAM" id="SSF53649">
    <property type="entry name" value="Alkaline phosphatase-like"/>
    <property type="match status" value="1"/>
</dbReference>
<protein>
    <recommendedName>
        <fullName evidence="8">Sulfatase N-terminal domain-containing protein</fullName>
    </recommendedName>
</protein>
<dbReference type="CDD" id="cd16030">
    <property type="entry name" value="iduronate-2-sulfatase"/>
    <property type="match status" value="1"/>
</dbReference>
<dbReference type="STRING" id="1513271.XM47_04760"/>
<keyword evidence="10" id="KW-1185">Reference proteome</keyword>
<evidence type="ECO:0000256" key="7">
    <source>
        <dbReference type="SAM" id="SignalP"/>
    </source>
</evidence>
<accession>A0A0J8GU68</accession>
<evidence type="ECO:0000256" key="1">
    <source>
        <dbReference type="ARBA" id="ARBA00001913"/>
    </source>
</evidence>
<dbReference type="Gene3D" id="2.60.40.10">
    <property type="entry name" value="Immunoglobulins"/>
    <property type="match status" value="1"/>
</dbReference>
<evidence type="ECO:0000256" key="4">
    <source>
        <dbReference type="ARBA" id="ARBA00022729"/>
    </source>
</evidence>
<dbReference type="Gene3D" id="3.40.720.10">
    <property type="entry name" value="Alkaline Phosphatase, subunit A"/>
    <property type="match status" value="1"/>
</dbReference>
<feature type="chain" id="PRO_5005298562" description="Sulfatase N-terminal domain-containing protein" evidence="7">
    <location>
        <begin position="21"/>
        <end position="594"/>
    </location>
</feature>
<comment type="caution">
    <text evidence="9">The sequence shown here is derived from an EMBL/GenBank/DDBJ whole genome shotgun (WGS) entry which is preliminary data.</text>
</comment>
<dbReference type="Pfam" id="PF00884">
    <property type="entry name" value="Sulfatase"/>
    <property type="match status" value="1"/>
</dbReference>
<keyword evidence="3" id="KW-0479">Metal-binding</keyword>
<evidence type="ECO:0000256" key="2">
    <source>
        <dbReference type="ARBA" id="ARBA00008779"/>
    </source>
</evidence>
<evidence type="ECO:0000256" key="6">
    <source>
        <dbReference type="ARBA" id="ARBA00022837"/>
    </source>
</evidence>
<keyword evidence="6" id="KW-0106">Calcium</keyword>
<dbReference type="InterPro" id="IPR035874">
    <property type="entry name" value="IDS"/>
</dbReference>